<sequence length="120" mass="14822">MALNQSGMGPIFMLMRNDQMGYTEMEKRQLFLRSYQFSRKKSMSERIKRSFFRVKRVIWVRLRSAKKIRKIVWSRLKFGFFFSFRRRRFFLRLHSNNNKYYYTSHNVPSSWPSSSSSCFW</sequence>
<keyword evidence="2" id="KW-1185">Reference proteome</keyword>
<name>A0ABD3B4F8_9GENT</name>
<evidence type="ECO:0008006" key="3">
    <source>
        <dbReference type="Google" id="ProtNLM"/>
    </source>
</evidence>
<accession>A0ABD3B4F8</accession>
<comment type="caution">
    <text evidence="1">The sequence shown here is derived from an EMBL/GenBank/DDBJ whole genome shotgun (WGS) entry which is preliminary data.</text>
</comment>
<dbReference type="AlphaFoldDB" id="A0ABD3B4F8"/>
<dbReference type="EMBL" id="JBJUIK010000001">
    <property type="protein sequence ID" value="KAL3538409.1"/>
    <property type="molecule type" value="Genomic_DNA"/>
</dbReference>
<gene>
    <name evidence="1" type="ORF">ACH5RR_001775</name>
</gene>
<evidence type="ECO:0000313" key="1">
    <source>
        <dbReference type="EMBL" id="KAL3538409.1"/>
    </source>
</evidence>
<protein>
    <recommendedName>
        <fullName evidence="3">Ribosomal protein S14</fullName>
    </recommendedName>
</protein>
<reference evidence="1 2" key="1">
    <citation type="submission" date="2024-11" db="EMBL/GenBank/DDBJ databases">
        <title>A near-complete genome assembly of Cinchona calisaya.</title>
        <authorList>
            <person name="Lian D.C."/>
            <person name="Zhao X.W."/>
            <person name="Wei L."/>
        </authorList>
    </citation>
    <scope>NUCLEOTIDE SEQUENCE [LARGE SCALE GENOMIC DNA]</scope>
    <source>
        <tissue evidence="1">Nenye</tissue>
    </source>
</reference>
<proteinExistence type="predicted"/>
<evidence type="ECO:0000313" key="2">
    <source>
        <dbReference type="Proteomes" id="UP001630127"/>
    </source>
</evidence>
<organism evidence="1 2">
    <name type="scientific">Cinchona calisaya</name>
    <dbReference type="NCBI Taxonomy" id="153742"/>
    <lineage>
        <taxon>Eukaryota</taxon>
        <taxon>Viridiplantae</taxon>
        <taxon>Streptophyta</taxon>
        <taxon>Embryophyta</taxon>
        <taxon>Tracheophyta</taxon>
        <taxon>Spermatophyta</taxon>
        <taxon>Magnoliopsida</taxon>
        <taxon>eudicotyledons</taxon>
        <taxon>Gunneridae</taxon>
        <taxon>Pentapetalae</taxon>
        <taxon>asterids</taxon>
        <taxon>lamiids</taxon>
        <taxon>Gentianales</taxon>
        <taxon>Rubiaceae</taxon>
        <taxon>Cinchonoideae</taxon>
        <taxon>Cinchoneae</taxon>
        <taxon>Cinchona</taxon>
    </lineage>
</organism>
<dbReference type="Proteomes" id="UP001630127">
    <property type="component" value="Unassembled WGS sequence"/>
</dbReference>